<dbReference type="PIRSF" id="PIRSF001529">
    <property type="entry name" value="Ser-tRNA-synth_IIa"/>
    <property type="match status" value="1"/>
</dbReference>
<reference evidence="10" key="3">
    <citation type="submission" date="2024-01" db="EMBL/GenBank/DDBJ databases">
        <authorList>
            <person name="Coelho M.A."/>
            <person name="David-Palma M."/>
            <person name="Shea T."/>
            <person name="Sun S."/>
            <person name="Cuomo C.A."/>
            <person name="Heitman J."/>
        </authorList>
    </citation>
    <scope>NUCLEOTIDE SEQUENCE</scope>
    <source>
        <strain evidence="10">CBS 7841</strain>
    </source>
</reference>
<evidence type="ECO:0000256" key="6">
    <source>
        <dbReference type="ARBA" id="ARBA00022917"/>
    </source>
</evidence>
<evidence type="ECO:0000313" key="10">
    <source>
        <dbReference type="EMBL" id="WVN88672.1"/>
    </source>
</evidence>
<dbReference type="GeneID" id="91088095"/>
<organism evidence="10 11">
    <name type="scientific">Cryptococcus depauperatus CBS 7841</name>
    <dbReference type="NCBI Taxonomy" id="1295531"/>
    <lineage>
        <taxon>Eukaryota</taxon>
        <taxon>Fungi</taxon>
        <taxon>Dikarya</taxon>
        <taxon>Basidiomycota</taxon>
        <taxon>Agaricomycotina</taxon>
        <taxon>Tremellomycetes</taxon>
        <taxon>Tremellales</taxon>
        <taxon>Cryptococcaceae</taxon>
        <taxon>Cryptococcus</taxon>
    </lineage>
</organism>
<dbReference type="InterPro" id="IPR010978">
    <property type="entry name" value="tRNA-bd_arm"/>
</dbReference>
<reference evidence="10" key="2">
    <citation type="journal article" date="2022" name="Elife">
        <title>Obligate sexual reproduction of a homothallic fungus closely related to the Cryptococcus pathogenic species complex.</title>
        <authorList>
            <person name="Passer A.R."/>
            <person name="Clancey S.A."/>
            <person name="Shea T."/>
            <person name="David-Palma M."/>
            <person name="Averette A.F."/>
            <person name="Boekhout T."/>
            <person name="Porcel B.M."/>
            <person name="Nowrousian M."/>
            <person name="Cuomo C.A."/>
            <person name="Sun S."/>
            <person name="Heitman J."/>
            <person name="Coelho M.A."/>
        </authorList>
    </citation>
    <scope>NUCLEOTIDE SEQUENCE</scope>
    <source>
        <strain evidence="10">CBS 7841</strain>
    </source>
</reference>
<evidence type="ECO:0000256" key="5">
    <source>
        <dbReference type="ARBA" id="ARBA00022840"/>
    </source>
</evidence>
<dbReference type="FunFam" id="3.30.930.10:FF:000026">
    <property type="entry name" value="Seryl-tRNA synthetase, cytoplasmic"/>
    <property type="match status" value="1"/>
</dbReference>
<dbReference type="Pfam" id="PF00587">
    <property type="entry name" value="tRNA-synt_2b"/>
    <property type="match status" value="1"/>
</dbReference>
<dbReference type="KEGG" id="cdep:91088095"/>
<dbReference type="EMBL" id="CP143787">
    <property type="protein sequence ID" value="WVN88672.1"/>
    <property type="molecule type" value="Genomic_DNA"/>
</dbReference>
<proteinExistence type="inferred from homology"/>
<dbReference type="InterPro" id="IPR042103">
    <property type="entry name" value="SerRS_1_N_sf"/>
</dbReference>
<dbReference type="Pfam" id="PF02403">
    <property type="entry name" value="Seryl_tRNA_N"/>
    <property type="match status" value="1"/>
</dbReference>
<evidence type="ECO:0000256" key="2">
    <source>
        <dbReference type="ARBA" id="ARBA00012840"/>
    </source>
</evidence>
<dbReference type="VEuPathDB" id="FungiDB:L203_06394"/>
<keyword evidence="6" id="KW-0648">Protein biosynthesis</keyword>
<dbReference type="SUPFAM" id="SSF55681">
    <property type="entry name" value="Class II aaRS and biotin synthetases"/>
    <property type="match status" value="1"/>
</dbReference>
<evidence type="ECO:0000256" key="4">
    <source>
        <dbReference type="ARBA" id="ARBA00022741"/>
    </source>
</evidence>
<evidence type="ECO:0000256" key="3">
    <source>
        <dbReference type="ARBA" id="ARBA00022598"/>
    </source>
</evidence>
<dbReference type="EC" id="6.1.1.11" evidence="2"/>
<dbReference type="InterPro" id="IPR002314">
    <property type="entry name" value="aa-tRNA-synt_IIb"/>
</dbReference>
<name>A0A1E3HJC1_9TREE</name>
<reference evidence="10" key="1">
    <citation type="submission" date="2016-06" db="EMBL/GenBank/DDBJ databases">
        <authorList>
            <person name="Cuomo C."/>
            <person name="Litvintseva A."/>
            <person name="Heitman J."/>
            <person name="Chen Y."/>
            <person name="Sun S."/>
            <person name="Springer D."/>
            <person name="Dromer F."/>
            <person name="Young S."/>
            <person name="Zeng Q."/>
            <person name="Chapman S."/>
            <person name="Gujja S."/>
            <person name="Saif S."/>
            <person name="Birren B."/>
        </authorList>
    </citation>
    <scope>NUCLEOTIDE SEQUENCE</scope>
    <source>
        <strain evidence="10">CBS 7841</strain>
    </source>
</reference>
<keyword evidence="7" id="KW-0030">Aminoacyl-tRNA synthetase</keyword>
<dbReference type="Gene3D" id="1.10.287.40">
    <property type="entry name" value="Serine-tRNA synthetase, tRNA binding domain"/>
    <property type="match status" value="1"/>
</dbReference>
<evidence type="ECO:0000256" key="1">
    <source>
        <dbReference type="ARBA" id="ARBA00010728"/>
    </source>
</evidence>
<sequence length="460" mass="51988">MIDLIHLQTDKGGNPDIVRESQKKRGASVDLVDEVIAIFNEHKNANYEKEKAQREVNVLQREIREIKKAQGDASELIAKKTELDKKIADMGVRVTELIKKRDQKAGQIGNIVDPQCYVSLDEVDNPVIGLWHPESNHKGNSELLTVNDKTENILSHHEVLARLEAYDTDRGVKVSGHRGFYLTNDGVDLNQALINYGLNFLRQRKFKKVQPPFMIKKDVMSATAQLEDFDEALYKVSGGTDDMYLIATSEQPISGLHMDENLDPKTLPYRYAGYSTCFRKEAGSHGRDTWGIFRVHQFEKVEQFIVCEPESSATMLDEMVANSREFYESLGIPYRVVGIVSGALNNAAAIKYDLEAWFPYQGEYKELVSCSNCTDFQSRSLNVRLGFKEKEKKTGFVHMLNGTLCATERALCCIVENYQTPEGLRIPKVLQPYMQGREFLPYTAALPKNSTSQKAVSGKK</sequence>
<dbReference type="Proteomes" id="UP000094043">
    <property type="component" value="Chromosome 4"/>
</dbReference>
<dbReference type="NCBIfam" id="TIGR00414">
    <property type="entry name" value="serS"/>
    <property type="match status" value="1"/>
</dbReference>
<dbReference type="Gene3D" id="3.30.930.10">
    <property type="entry name" value="Bira Bifunctional Protein, Domain 2"/>
    <property type="match status" value="1"/>
</dbReference>
<dbReference type="GO" id="GO:0005524">
    <property type="term" value="F:ATP binding"/>
    <property type="evidence" value="ECO:0007669"/>
    <property type="project" value="UniProtKB-KW"/>
</dbReference>
<gene>
    <name evidence="10" type="ORF">L203_103885</name>
</gene>
<evidence type="ECO:0000256" key="7">
    <source>
        <dbReference type="ARBA" id="ARBA00023146"/>
    </source>
</evidence>
<dbReference type="SUPFAM" id="SSF46589">
    <property type="entry name" value="tRNA-binding arm"/>
    <property type="match status" value="1"/>
</dbReference>
<dbReference type="InterPro" id="IPR033729">
    <property type="entry name" value="SerRS_core"/>
</dbReference>
<evidence type="ECO:0000256" key="8">
    <source>
        <dbReference type="ARBA" id="ARBA00031113"/>
    </source>
</evidence>
<dbReference type="GO" id="GO:0006434">
    <property type="term" value="P:seryl-tRNA aminoacylation"/>
    <property type="evidence" value="ECO:0007669"/>
    <property type="project" value="InterPro"/>
</dbReference>
<dbReference type="PANTHER" id="PTHR11778">
    <property type="entry name" value="SERYL-TRNA SYNTHETASE"/>
    <property type="match status" value="1"/>
</dbReference>
<dbReference type="PROSITE" id="PS50862">
    <property type="entry name" value="AA_TRNA_LIGASE_II"/>
    <property type="match status" value="1"/>
</dbReference>
<accession>A0A1E3HJC1</accession>
<evidence type="ECO:0000313" key="11">
    <source>
        <dbReference type="Proteomes" id="UP000094043"/>
    </source>
</evidence>
<keyword evidence="11" id="KW-1185">Reference proteome</keyword>
<dbReference type="InterPro" id="IPR015866">
    <property type="entry name" value="Ser-tRNA-synth_1_N"/>
</dbReference>
<dbReference type="InterPro" id="IPR045864">
    <property type="entry name" value="aa-tRNA-synth_II/BPL/LPL"/>
</dbReference>
<dbReference type="InterPro" id="IPR006195">
    <property type="entry name" value="aa-tRNA-synth_II"/>
</dbReference>
<dbReference type="GO" id="GO:0004828">
    <property type="term" value="F:serine-tRNA ligase activity"/>
    <property type="evidence" value="ECO:0007669"/>
    <property type="project" value="UniProtKB-EC"/>
</dbReference>
<keyword evidence="4" id="KW-0547">Nucleotide-binding</keyword>
<comment type="similarity">
    <text evidence="1">Belongs to the class-II aminoacyl-tRNA synthetase family. Type-1 seryl-tRNA synthetase subfamily.</text>
</comment>
<dbReference type="RefSeq" id="XP_066069372.1">
    <property type="nucleotide sequence ID" value="XM_066213275.1"/>
</dbReference>
<dbReference type="OrthoDB" id="10264585at2759"/>
<dbReference type="CDD" id="cd00770">
    <property type="entry name" value="SerRS_core"/>
    <property type="match status" value="1"/>
</dbReference>
<dbReference type="InterPro" id="IPR002317">
    <property type="entry name" value="Ser-tRNA-ligase_type_1"/>
</dbReference>
<dbReference type="AlphaFoldDB" id="A0A1E3HJC1"/>
<evidence type="ECO:0000256" key="9">
    <source>
        <dbReference type="ARBA" id="ARBA00034892"/>
    </source>
</evidence>
<keyword evidence="3 10" id="KW-0436">Ligase</keyword>
<keyword evidence="5" id="KW-0067">ATP-binding</keyword>
<protein>
    <recommendedName>
        <fullName evidence="2">serine--tRNA ligase</fullName>
        <ecNumber evidence="2">6.1.1.11</ecNumber>
    </recommendedName>
    <alternativeName>
        <fullName evidence="8">Seryl-tRNA synthetase</fullName>
    </alternativeName>
    <alternativeName>
        <fullName evidence="9">Seryl-tRNA(Ser) synthetase</fullName>
    </alternativeName>
</protein>
<dbReference type="PRINTS" id="PR00981">
    <property type="entry name" value="TRNASYNTHSER"/>
</dbReference>